<dbReference type="RefSeq" id="WP_137732811.1">
    <property type="nucleotide sequence ID" value="NZ_BJCL01000004.1"/>
</dbReference>
<feature type="chain" id="PRO_5019711759" description="PNPLA domain-containing protein" evidence="5">
    <location>
        <begin position="23"/>
        <end position="313"/>
    </location>
</feature>
<feature type="short sequence motif" description="GXSXG" evidence="4">
    <location>
        <begin position="83"/>
        <end position="87"/>
    </location>
</feature>
<keyword evidence="1 4" id="KW-0378">Hydrolase</keyword>
<dbReference type="SUPFAM" id="SSF52151">
    <property type="entry name" value="FabD/lysophospholipase-like"/>
    <property type="match status" value="1"/>
</dbReference>
<dbReference type="PANTHER" id="PTHR14226:SF76">
    <property type="entry name" value="NTE FAMILY PROTEIN RSSA"/>
    <property type="match status" value="1"/>
</dbReference>
<accession>A0A480APY1</accession>
<keyword evidence="2 4" id="KW-0442">Lipid degradation</keyword>
<evidence type="ECO:0000256" key="3">
    <source>
        <dbReference type="ARBA" id="ARBA00023098"/>
    </source>
</evidence>
<protein>
    <recommendedName>
        <fullName evidence="6">PNPLA domain-containing protein</fullName>
    </recommendedName>
</protein>
<feature type="domain" description="PNPLA" evidence="6">
    <location>
        <begin position="52"/>
        <end position="211"/>
    </location>
</feature>
<dbReference type="EMBL" id="BJCL01000004">
    <property type="protein sequence ID" value="GCL63066.1"/>
    <property type="molecule type" value="Genomic_DNA"/>
</dbReference>
<dbReference type="InterPro" id="IPR016035">
    <property type="entry name" value="Acyl_Trfase/lysoPLipase"/>
</dbReference>
<feature type="signal peptide" evidence="5">
    <location>
        <begin position="1"/>
        <end position="22"/>
    </location>
</feature>
<comment type="caution">
    <text evidence="4">Lacks conserved residue(s) required for the propagation of feature annotation.</text>
</comment>
<dbReference type="Pfam" id="PF01734">
    <property type="entry name" value="Patatin"/>
    <property type="match status" value="1"/>
</dbReference>
<dbReference type="AlphaFoldDB" id="A0A480APY1"/>
<dbReference type="Proteomes" id="UP000301751">
    <property type="component" value="Unassembled WGS sequence"/>
</dbReference>
<dbReference type="PANTHER" id="PTHR14226">
    <property type="entry name" value="NEUROPATHY TARGET ESTERASE/SWISS CHEESE D.MELANOGASTER"/>
    <property type="match status" value="1"/>
</dbReference>
<evidence type="ECO:0000313" key="8">
    <source>
        <dbReference type="Proteomes" id="UP000301751"/>
    </source>
</evidence>
<dbReference type="InterPro" id="IPR050301">
    <property type="entry name" value="NTE"/>
</dbReference>
<gene>
    <name evidence="7" type="ORF">AQPW35_21470</name>
</gene>
<dbReference type="Gene3D" id="3.40.1090.10">
    <property type="entry name" value="Cytosolic phospholipase A2 catalytic domain"/>
    <property type="match status" value="2"/>
</dbReference>
<sequence>MTLLTPGLTRRALPLLASLALAGCTAFNHTGPDSPVAQTTLQPLVPPPRVALVLSSGGPRGYAHIGVLRVLEEAGVTIDLVVGTSVGSLLGVFWADGRSAAEIDALSRDGGPLTLFDLSPLADRGWIHGQRLQDYVNTGLGQRRIEQLPRRVVIGATRRTDKAPVFFTSGNAGVAVRASSAVPGVLSPVGIQGTEYEDGDESLPLAVRAARQAGAQFVIAVDVTPRLETAPADASPSQRARIGQRLARIAPEAAQADFVIDAGLGWQASPWPGYFREARSTGEASARRQLPRLLDRLQPLGLAPAATGPSQTR</sequence>
<evidence type="ECO:0000256" key="5">
    <source>
        <dbReference type="SAM" id="SignalP"/>
    </source>
</evidence>
<keyword evidence="5" id="KW-0732">Signal</keyword>
<evidence type="ECO:0000256" key="4">
    <source>
        <dbReference type="PROSITE-ProRule" id="PRU01161"/>
    </source>
</evidence>
<evidence type="ECO:0000256" key="1">
    <source>
        <dbReference type="ARBA" id="ARBA00022801"/>
    </source>
</evidence>
<dbReference type="PROSITE" id="PS51635">
    <property type="entry name" value="PNPLA"/>
    <property type="match status" value="1"/>
</dbReference>
<dbReference type="OrthoDB" id="5290098at2"/>
<feature type="active site" description="Nucleophile" evidence="4">
    <location>
        <position position="85"/>
    </location>
</feature>
<dbReference type="InterPro" id="IPR002641">
    <property type="entry name" value="PNPLA_dom"/>
</dbReference>
<dbReference type="GO" id="GO:0016787">
    <property type="term" value="F:hydrolase activity"/>
    <property type="evidence" value="ECO:0007669"/>
    <property type="project" value="UniProtKB-UniRule"/>
</dbReference>
<organism evidence="7 8">
    <name type="scientific">Pseudaquabacterium pictum</name>
    <dbReference type="NCBI Taxonomy" id="2315236"/>
    <lineage>
        <taxon>Bacteria</taxon>
        <taxon>Pseudomonadati</taxon>
        <taxon>Pseudomonadota</taxon>
        <taxon>Betaproteobacteria</taxon>
        <taxon>Burkholderiales</taxon>
        <taxon>Sphaerotilaceae</taxon>
        <taxon>Pseudaquabacterium</taxon>
    </lineage>
</organism>
<reference evidence="8" key="1">
    <citation type="submission" date="2019-03" db="EMBL/GenBank/DDBJ databases">
        <title>Aquabacterium pictum sp.nov., the first bacteriochlorophyll a-containing freshwater bacterium in the genus Aquabacterium of the class Betaproteobacteria.</title>
        <authorList>
            <person name="Hirose S."/>
            <person name="Tank M."/>
            <person name="Hara E."/>
            <person name="Tamaki H."/>
            <person name="Takaichi S."/>
            <person name="Haruta S."/>
            <person name="Hanada S."/>
        </authorList>
    </citation>
    <scope>NUCLEOTIDE SEQUENCE [LARGE SCALE GENOMIC DNA]</scope>
    <source>
        <strain evidence="8">W35</strain>
    </source>
</reference>
<dbReference type="GO" id="GO:0016042">
    <property type="term" value="P:lipid catabolic process"/>
    <property type="evidence" value="ECO:0007669"/>
    <property type="project" value="UniProtKB-UniRule"/>
</dbReference>
<proteinExistence type="predicted"/>
<evidence type="ECO:0000259" key="6">
    <source>
        <dbReference type="PROSITE" id="PS51635"/>
    </source>
</evidence>
<keyword evidence="3 4" id="KW-0443">Lipid metabolism</keyword>
<name>A0A480APY1_9BURK</name>
<feature type="active site" description="Proton acceptor" evidence="4">
    <location>
        <position position="198"/>
    </location>
</feature>
<comment type="caution">
    <text evidence="7">The sequence shown here is derived from an EMBL/GenBank/DDBJ whole genome shotgun (WGS) entry which is preliminary data.</text>
</comment>
<evidence type="ECO:0000256" key="2">
    <source>
        <dbReference type="ARBA" id="ARBA00022963"/>
    </source>
</evidence>
<evidence type="ECO:0000313" key="7">
    <source>
        <dbReference type="EMBL" id="GCL63066.1"/>
    </source>
</evidence>
<keyword evidence="8" id="KW-1185">Reference proteome</keyword>